<evidence type="ECO:0000259" key="5">
    <source>
        <dbReference type="PROSITE" id="PS51296"/>
    </source>
</evidence>
<dbReference type="GO" id="GO:0051537">
    <property type="term" value="F:2 iron, 2 sulfur cluster binding"/>
    <property type="evidence" value="ECO:0007669"/>
    <property type="project" value="UniProtKB-KW"/>
</dbReference>
<proteinExistence type="predicted"/>
<evidence type="ECO:0000256" key="2">
    <source>
        <dbReference type="ARBA" id="ARBA00022723"/>
    </source>
</evidence>
<dbReference type="CDD" id="cd00657">
    <property type="entry name" value="Ferritin_like"/>
    <property type="match status" value="1"/>
</dbReference>
<dbReference type="InterPro" id="IPR009078">
    <property type="entry name" value="Ferritin-like_SF"/>
</dbReference>
<dbReference type="PANTHER" id="PTHR42782:SF2">
    <property type="entry name" value="3-OXOACYL-[ACYL-CARRIER-PROTEIN] SYNTHASE-LIKE PROTEIN"/>
    <property type="match status" value="1"/>
</dbReference>
<keyword evidence="1" id="KW-0001">2Fe-2S</keyword>
<dbReference type="InterPro" id="IPR036922">
    <property type="entry name" value="Rieske_2Fe-2S_sf"/>
</dbReference>
<dbReference type="SUPFAM" id="SSF50022">
    <property type="entry name" value="ISP domain"/>
    <property type="match status" value="1"/>
</dbReference>
<dbReference type="EMBL" id="JADGJW010000110">
    <property type="protein sequence ID" value="KAJ3223965.1"/>
    <property type="molecule type" value="Genomic_DNA"/>
</dbReference>
<feature type="domain" description="Rieske" evidence="5">
    <location>
        <begin position="27"/>
        <end position="113"/>
    </location>
</feature>
<dbReference type="InterPro" id="IPR007402">
    <property type="entry name" value="DUF455"/>
</dbReference>
<dbReference type="PROSITE" id="PS51296">
    <property type="entry name" value="RIESKE"/>
    <property type="match status" value="1"/>
</dbReference>
<dbReference type="SUPFAM" id="SSF47240">
    <property type="entry name" value="Ferritin-like"/>
    <property type="match status" value="1"/>
</dbReference>
<dbReference type="PANTHER" id="PTHR42782">
    <property type="entry name" value="SI:CH73-314G15.3"/>
    <property type="match status" value="1"/>
</dbReference>
<dbReference type="AlphaFoldDB" id="A0AAD5U4H7"/>
<dbReference type="Gene3D" id="2.102.10.10">
    <property type="entry name" value="Rieske [2Fe-2S] iron-sulphur domain"/>
    <property type="match status" value="1"/>
</dbReference>
<keyword evidence="4" id="KW-0411">Iron-sulfur</keyword>
<dbReference type="InterPro" id="IPR017941">
    <property type="entry name" value="Rieske_2Fe-2S"/>
</dbReference>
<keyword evidence="2" id="KW-0479">Metal-binding</keyword>
<dbReference type="GO" id="GO:0046872">
    <property type="term" value="F:metal ion binding"/>
    <property type="evidence" value="ECO:0007669"/>
    <property type="project" value="UniProtKB-KW"/>
</dbReference>
<comment type="caution">
    <text evidence="6">The sequence shown here is derived from an EMBL/GenBank/DDBJ whole genome shotgun (WGS) entry which is preliminary data.</text>
</comment>
<dbReference type="Pfam" id="PF04305">
    <property type="entry name" value="DUF455"/>
    <property type="match status" value="1"/>
</dbReference>
<keyword evidence="3" id="KW-0408">Iron</keyword>
<sequence length="429" mass="48510">MVRCNIGNLLIDNSTRLVIKLKNSQLEKEIVVAKVNEQLVAYDSICPHSGGPLYRGAIDIEDTLETDDCNAECVVTCPWHEFKFSLKSGKDLTSKLYDMNVYQVILSENTLKFIELNSDWKILSVNKIFVENKKKSAVLDKNAASNGVEIDSSFNKLSLNSSVTEMTLVKFAVKILRTADPLEKVKLTNEASALWKSNSIEIGEHVVPPEKPSRLEDVNIKLDRNRGKGGSVESRIKILHGLANIEQWAVDLAWCIARFSHYKIPSTNLSLPKEFFTDFVQVAEEEAKHFFLLHTRILEMGGIFGTLTYNGGLWESAVETEHSLICSRLSIVNMIHEARGLDVNPQTIAKFAKAQDQESVRILNIIHNDEIGHCAIGQKWFTHITSNLPDNTLPSECFRENSSDLIQLEKKRADRYQIFHSIVRKHFRG</sequence>
<evidence type="ECO:0000256" key="3">
    <source>
        <dbReference type="ARBA" id="ARBA00023004"/>
    </source>
</evidence>
<evidence type="ECO:0000256" key="4">
    <source>
        <dbReference type="ARBA" id="ARBA00023014"/>
    </source>
</evidence>
<organism evidence="6 7">
    <name type="scientific">Clydaea vesicula</name>
    <dbReference type="NCBI Taxonomy" id="447962"/>
    <lineage>
        <taxon>Eukaryota</taxon>
        <taxon>Fungi</taxon>
        <taxon>Fungi incertae sedis</taxon>
        <taxon>Chytridiomycota</taxon>
        <taxon>Chytridiomycota incertae sedis</taxon>
        <taxon>Chytridiomycetes</taxon>
        <taxon>Lobulomycetales</taxon>
        <taxon>Lobulomycetaceae</taxon>
        <taxon>Clydaea</taxon>
    </lineage>
</organism>
<accession>A0AAD5U4H7</accession>
<keyword evidence="7" id="KW-1185">Reference proteome</keyword>
<evidence type="ECO:0000313" key="7">
    <source>
        <dbReference type="Proteomes" id="UP001211065"/>
    </source>
</evidence>
<protein>
    <recommendedName>
        <fullName evidence="5">Rieske domain-containing protein</fullName>
    </recommendedName>
</protein>
<dbReference type="CDD" id="cd03467">
    <property type="entry name" value="Rieske"/>
    <property type="match status" value="1"/>
</dbReference>
<reference evidence="6" key="1">
    <citation type="submission" date="2020-05" db="EMBL/GenBank/DDBJ databases">
        <title>Phylogenomic resolution of chytrid fungi.</title>
        <authorList>
            <person name="Stajich J.E."/>
            <person name="Amses K."/>
            <person name="Simmons R."/>
            <person name="Seto K."/>
            <person name="Myers J."/>
            <person name="Bonds A."/>
            <person name="Quandt C.A."/>
            <person name="Barry K."/>
            <person name="Liu P."/>
            <person name="Grigoriev I."/>
            <person name="Longcore J.E."/>
            <person name="James T.Y."/>
        </authorList>
    </citation>
    <scope>NUCLEOTIDE SEQUENCE</scope>
    <source>
        <strain evidence="6">JEL0476</strain>
    </source>
</reference>
<gene>
    <name evidence="6" type="ORF">HK099_000449</name>
</gene>
<dbReference type="Pfam" id="PF00355">
    <property type="entry name" value="Rieske"/>
    <property type="match status" value="1"/>
</dbReference>
<evidence type="ECO:0000313" key="6">
    <source>
        <dbReference type="EMBL" id="KAJ3223965.1"/>
    </source>
</evidence>
<dbReference type="Proteomes" id="UP001211065">
    <property type="component" value="Unassembled WGS sequence"/>
</dbReference>
<name>A0AAD5U4H7_9FUNG</name>
<evidence type="ECO:0000256" key="1">
    <source>
        <dbReference type="ARBA" id="ARBA00022714"/>
    </source>
</evidence>